<name>A0A9N9CGC9_FUNMO</name>
<sequence>MGKFTTNLTQYLPLCNLTKYGATFGNKATGFITVKNIKQNRVDLIAICTI</sequence>
<evidence type="ECO:0000313" key="2">
    <source>
        <dbReference type="Proteomes" id="UP000789375"/>
    </source>
</evidence>
<reference evidence="1" key="1">
    <citation type="submission" date="2021-06" db="EMBL/GenBank/DDBJ databases">
        <authorList>
            <person name="Kallberg Y."/>
            <person name="Tangrot J."/>
            <person name="Rosling A."/>
        </authorList>
    </citation>
    <scope>NUCLEOTIDE SEQUENCE</scope>
    <source>
        <strain evidence="1">87-6 pot B 2015</strain>
    </source>
</reference>
<keyword evidence="2" id="KW-1185">Reference proteome</keyword>
<proteinExistence type="predicted"/>
<comment type="caution">
    <text evidence="1">The sequence shown here is derived from an EMBL/GenBank/DDBJ whole genome shotgun (WGS) entry which is preliminary data.</text>
</comment>
<dbReference type="Proteomes" id="UP000789375">
    <property type="component" value="Unassembled WGS sequence"/>
</dbReference>
<protein>
    <submittedName>
        <fullName evidence="1">1513_t:CDS:1</fullName>
    </submittedName>
</protein>
<organism evidence="1 2">
    <name type="scientific">Funneliformis mosseae</name>
    <name type="common">Endomycorrhizal fungus</name>
    <name type="synonym">Glomus mosseae</name>
    <dbReference type="NCBI Taxonomy" id="27381"/>
    <lineage>
        <taxon>Eukaryota</taxon>
        <taxon>Fungi</taxon>
        <taxon>Fungi incertae sedis</taxon>
        <taxon>Mucoromycota</taxon>
        <taxon>Glomeromycotina</taxon>
        <taxon>Glomeromycetes</taxon>
        <taxon>Glomerales</taxon>
        <taxon>Glomeraceae</taxon>
        <taxon>Funneliformis</taxon>
    </lineage>
</organism>
<dbReference type="EMBL" id="CAJVPP010002407">
    <property type="protein sequence ID" value="CAG8598880.1"/>
    <property type="molecule type" value="Genomic_DNA"/>
</dbReference>
<evidence type="ECO:0000313" key="1">
    <source>
        <dbReference type="EMBL" id="CAG8598880.1"/>
    </source>
</evidence>
<gene>
    <name evidence="1" type="ORF">FMOSSE_LOCUS8838</name>
</gene>
<dbReference type="AlphaFoldDB" id="A0A9N9CGC9"/>
<accession>A0A9N9CGC9</accession>